<dbReference type="GO" id="GO:0005886">
    <property type="term" value="C:plasma membrane"/>
    <property type="evidence" value="ECO:0007669"/>
    <property type="project" value="TreeGrafter"/>
</dbReference>
<dbReference type="PANTHER" id="PTHR31952">
    <property type="entry name" value="CB1 CANNABINOID RECEPTOR-INTERACTING PROTEIN 1"/>
    <property type="match status" value="1"/>
</dbReference>
<evidence type="ECO:0000313" key="5">
    <source>
        <dbReference type="Proteomes" id="UP000492821"/>
    </source>
</evidence>
<evidence type="ECO:0000256" key="2">
    <source>
        <dbReference type="ARBA" id="ARBA00007288"/>
    </source>
</evidence>
<sequence>MVAAGGGGTANGVAGFTLIMSFRDADTGDQIAFKHDGGRFETSQRTLKFCSDTKYKISFKCTPAVEFHNLHIAGSDLELRCDGPARGEYDSVWNTTGINPTKKGARQDLVVVLKGPGGMLKKTLQSKFYQKAHSHADWGHKLDSLQWTCTVDPTGNIAVTNEEIR</sequence>
<accession>A0A7E4W3E5</accession>
<dbReference type="Proteomes" id="UP000492821">
    <property type="component" value="Unassembled WGS sequence"/>
</dbReference>
<dbReference type="WBParaSite" id="Pan_g5936.t1">
    <property type="protein sequence ID" value="Pan_g5936.t1"/>
    <property type="gene ID" value="Pan_g5936"/>
</dbReference>
<evidence type="ECO:0000256" key="3">
    <source>
        <dbReference type="ARBA" id="ARBA00015651"/>
    </source>
</evidence>
<evidence type="ECO:0000256" key="4">
    <source>
        <dbReference type="ARBA" id="ARBA00026030"/>
    </source>
</evidence>
<dbReference type="GO" id="GO:0031718">
    <property type="term" value="F:type 1 cannabinoid receptor binding"/>
    <property type="evidence" value="ECO:0007669"/>
    <property type="project" value="TreeGrafter"/>
</dbReference>
<dbReference type="Pfam" id="PF15043">
    <property type="entry name" value="CNRIP1"/>
    <property type="match status" value="1"/>
</dbReference>
<dbReference type="PANTHER" id="PTHR31952:SF1">
    <property type="entry name" value="CB1 CANNABINOID RECEPTOR-INTERACTING PROTEIN 1"/>
    <property type="match status" value="1"/>
</dbReference>
<comment type="subunit">
    <text evidence="4">Interacts with the cannabinoid receptor CNR1 (via C-terminus). Does not interact with cannabinoid receptor CNR2.</text>
</comment>
<comment type="similarity">
    <text evidence="2">Belongs to the CNRIP family.</text>
</comment>
<reference evidence="6" key="2">
    <citation type="submission" date="2020-10" db="UniProtKB">
        <authorList>
            <consortium name="WormBaseParasite"/>
        </authorList>
    </citation>
    <scope>IDENTIFICATION</scope>
</reference>
<name>A0A7E4W3E5_PANRE</name>
<comment type="function">
    <text evidence="1">Suppresses cannabinoid receptor CNR1-mediated tonic inhibition of voltage-gated calcium channels.</text>
</comment>
<dbReference type="InterPro" id="IPR029204">
    <property type="entry name" value="CNRIP1"/>
</dbReference>
<dbReference type="AlphaFoldDB" id="A0A7E4W3E5"/>
<organism evidence="5 6">
    <name type="scientific">Panagrellus redivivus</name>
    <name type="common">Microworm</name>
    <dbReference type="NCBI Taxonomy" id="6233"/>
    <lineage>
        <taxon>Eukaryota</taxon>
        <taxon>Metazoa</taxon>
        <taxon>Ecdysozoa</taxon>
        <taxon>Nematoda</taxon>
        <taxon>Chromadorea</taxon>
        <taxon>Rhabditida</taxon>
        <taxon>Tylenchina</taxon>
        <taxon>Panagrolaimomorpha</taxon>
        <taxon>Panagrolaimoidea</taxon>
        <taxon>Panagrolaimidae</taxon>
        <taxon>Panagrellus</taxon>
    </lineage>
</organism>
<proteinExistence type="inferred from homology"/>
<reference evidence="5" key="1">
    <citation type="journal article" date="2013" name="Genetics">
        <title>The draft genome and transcriptome of Panagrellus redivivus are shaped by the harsh demands of a free-living lifestyle.</title>
        <authorList>
            <person name="Srinivasan J."/>
            <person name="Dillman A.R."/>
            <person name="Macchietto M.G."/>
            <person name="Heikkinen L."/>
            <person name="Lakso M."/>
            <person name="Fracchia K.M."/>
            <person name="Antoshechkin I."/>
            <person name="Mortazavi A."/>
            <person name="Wong G."/>
            <person name="Sternberg P.W."/>
        </authorList>
    </citation>
    <scope>NUCLEOTIDE SEQUENCE [LARGE SCALE GENOMIC DNA]</scope>
    <source>
        <strain evidence="5">MT8872</strain>
    </source>
</reference>
<keyword evidence="5" id="KW-1185">Reference proteome</keyword>
<evidence type="ECO:0000313" key="6">
    <source>
        <dbReference type="WBParaSite" id="Pan_g5936.t1"/>
    </source>
</evidence>
<protein>
    <recommendedName>
        <fullName evidence="3">CB1 cannabinoid receptor-interacting protein 1</fullName>
    </recommendedName>
</protein>
<evidence type="ECO:0000256" key="1">
    <source>
        <dbReference type="ARBA" id="ARBA00003884"/>
    </source>
</evidence>